<evidence type="ECO:0000313" key="4">
    <source>
        <dbReference type="Proteomes" id="UP000061348"/>
    </source>
</evidence>
<accession>A0A125QHH1</accession>
<name>A0A125QHH1_PSEFL</name>
<reference evidence="3 4" key="1">
    <citation type="submission" date="2015-05" db="EMBL/GenBank/DDBJ databases">
        <title>A genomic and transcriptomic approach to investigate the blue pigment phenotype in Pseudomonas fluorescens.</title>
        <authorList>
            <person name="Andreani N.A."/>
            <person name="Cardazzo B."/>
        </authorList>
    </citation>
    <scope>NUCLEOTIDE SEQUENCE [LARGE SCALE GENOMIC DNA]</scope>
    <source>
        <strain evidence="3 4">Ps_22</strain>
    </source>
</reference>
<feature type="region of interest" description="Disordered" evidence="1">
    <location>
        <begin position="43"/>
        <end position="62"/>
    </location>
</feature>
<dbReference type="RefSeq" id="WP_060765270.1">
    <property type="nucleotide sequence ID" value="NZ_LCYA01000185.1"/>
</dbReference>
<dbReference type="PATRIC" id="fig|294.194.peg.6532"/>
<evidence type="ECO:0000256" key="2">
    <source>
        <dbReference type="SAM" id="SignalP"/>
    </source>
</evidence>
<comment type="caution">
    <text evidence="3">The sequence shown here is derived from an EMBL/GenBank/DDBJ whole genome shotgun (WGS) entry which is preliminary data.</text>
</comment>
<feature type="chain" id="PRO_5007179143" description="Secreted protein" evidence="2">
    <location>
        <begin position="19"/>
        <end position="62"/>
    </location>
</feature>
<dbReference type="EMBL" id="LCYA01000185">
    <property type="protein sequence ID" value="KWV84478.1"/>
    <property type="molecule type" value="Genomic_DNA"/>
</dbReference>
<keyword evidence="2" id="KW-0732">Signal</keyword>
<proteinExistence type="predicted"/>
<dbReference type="Proteomes" id="UP000061348">
    <property type="component" value="Unassembled WGS sequence"/>
</dbReference>
<protein>
    <recommendedName>
        <fullName evidence="5">Secreted protein</fullName>
    </recommendedName>
</protein>
<gene>
    <name evidence="3" type="ORF">PFLmoz3_05904</name>
</gene>
<sequence>MTISRWLIALMCAGSVLAGSMVTVMVQSNSECTAVAEQQRQQRDADLSFDARPNTRGGVKGY</sequence>
<evidence type="ECO:0000313" key="3">
    <source>
        <dbReference type="EMBL" id="KWV84478.1"/>
    </source>
</evidence>
<evidence type="ECO:0000256" key="1">
    <source>
        <dbReference type="SAM" id="MobiDB-lite"/>
    </source>
</evidence>
<dbReference type="AlphaFoldDB" id="A0A125QHH1"/>
<feature type="signal peptide" evidence="2">
    <location>
        <begin position="1"/>
        <end position="18"/>
    </location>
</feature>
<organism evidence="3 4">
    <name type="scientific">Pseudomonas fluorescens</name>
    <dbReference type="NCBI Taxonomy" id="294"/>
    <lineage>
        <taxon>Bacteria</taxon>
        <taxon>Pseudomonadati</taxon>
        <taxon>Pseudomonadota</taxon>
        <taxon>Gammaproteobacteria</taxon>
        <taxon>Pseudomonadales</taxon>
        <taxon>Pseudomonadaceae</taxon>
        <taxon>Pseudomonas</taxon>
    </lineage>
</organism>
<evidence type="ECO:0008006" key="5">
    <source>
        <dbReference type="Google" id="ProtNLM"/>
    </source>
</evidence>